<dbReference type="EMBL" id="RCMI01000686">
    <property type="protein sequence ID" value="KAG2900743.1"/>
    <property type="molecule type" value="Genomic_DNA"/>
</dbReference>
<sequence>MDIAMAKAFLDQFGGADAVLVGNLQNTVLRYFSPSGWGTNYEPDVYGELQTPCVPVKSSGSYPGLRQGYAGPAPEVLRQVDSPMALSFYFTPVALWQHIAICSNKYQHDMLQVCVDDAYKRHMSCIPTLEENMYTKNCKEWLQSSHTSCAASSAY</sequence>
<dbReference type="PANTHER" id="PTHR37069:SF2">
    <property type="entry name" value="PIGGYBAC TRANSPOSABLE ELEMENT-DERIVED PROTEIN DOMAIN-CONTAINING PROTEIN"/>
    <property type="match status" value="1"/>
</dbReference>
<evidence type="ECO:0000313" key="1">
    <source>
        <dbReference type="EMBL" id="KAG2900743.1"/>
    </source>
</evidence>
<evidence type="ECO:0000313" key="3">
    <source>
        <dbReference type="EMBL" id="KAG2970960.1"/>
    </source>
</evidence>
<dbReference type="EMBL" id="RCML01000696">
    <property type="protein sequence ID" value="KAG2970960.1"/>
    <property type="molecule type" value="Genomic_DNA"/>
</dbReference>
<gene>
    <name evidence="5" type="ORF">JG687_00005930</name>
    <name evidence="6" type="ORF">PC110_g5927</name>
    <name evidence="1" type="ORF">PC115_g16104</name>
    <name evidence="2" type="ORF">PC117_g16249</name>
    <name evidence="3" type="ORF">PC118_g16565</name>
    <name evidence="4" type="ORF">PC129_g16356</name>
</gene>
<keyword evidence="7" id="KW-1185">Reference proteome</keyword>
<dbReference type="OrthoDB" id="88637at2759"/>
<evidence type="ECO:0000313" key="4">
    <source>
        <dbReference type="EMBL" id="KAG3212697.1"/>
    </source>
</evidence>
<evidence type="ECO:0000313" key="7">
    <source>
        <dbReference type="Proteomes" id="UP000251314"/>
    </source>
</evidence>
<comment type="caution">
    <text evidence="6">The sequence shown here is derived from an EMBL/GenBank/DDBJ whole genome shotgun (WGS) entry which is preliminary data.</text>
</comment>
<proteinExistence type="predicted"/>
<dbReference type="Proteomes" id="UP000251314">
    <property type="component" value="Unassembled WGS sequence"/>
</dbReference>
<evidence type="ECO:0000313" key="5">
    <source>
        <dbReference type="EMBL" id="KAG6964527.1"/>
    </source>
</evidence>
<protein>
    <submittedName>
        <fullName evidence="6">Uncharacterized protein</fullName>
    </submittedName>
</protein>
<reference evidence="5" key="3">
    <citation type="submission" date="2021-01" db="EMBL/GenBank/DDBJ databases">
        <title>Phytophthora aleatoria, a newly-described species from Pinus radiata is distinct from Phytophthora cactorum isolates based on comparative genomics.</title>
        <authorList>
            <person name="Mcdougal R."/>
            <person name="Panda P."/>
            <person name="Williams N."/>
            <person name="Studholme D.J."/>
        </authorList>
    </citation>
    <scope>NUCLEOTIDE SEQUENCE</scope>
    <source>
        <strain evidence="5">NZFS 3830</strain>
    </source>
</reference>
<dbReference type="Proteomes" id="UP000688947">
    <property type="component" value="Unassembled WGS sequence"/>
</dbReference>
<name>A0A329SLU0_9STRA</name>
<reference evidence="6 7" key="1">
    <citation type="submission" date="2018-01" db="EMBL/GenBank/DDBJ databases">
        <title>Draft genome of the strawberry crown rot pathogen Phytophthora cactorum.</title>
        <authorList>
            <person name="Armitage A.D."/>
            <person name="Lysoe E."/>
            <person name="Nellist C.F."/>
            <person name="Harrison R.J."/>
            <person name="Brurberg M.B."/>
        </authorList>
    </citation>
    <scope>NUCLEOTIDE SEQUENCE [LARGE SCALE GENOMIC DNA]</scope>
    <source>
        <strain evidence="6 7">10300</strain>
    </source>
</reference>
<dbReference type="EMBL" id="RCMK01000569">
    <property type="protein sequence ID" value="KAG2921387.1"/>
    <property type="molecule type" value="Genomic_DNA"/>
</dbReference>
<reference evidence="1" key="2">
    <citation type="submission" date="2018-10" db="EMBL/GenBank/DDBJ databases">
        <title>Effector identification in a new, highly contiguous assembly of the strawberry crown rot pathogen Phytophthora cactorum.</title>
        <authorList>
            <person name="Armitage A.D."/>
            <person name="Nellist C.F."/>
            <person name="Bates H."/>
            <person name="Vickerstaff R.J."/>
            <person name="Harrison R.J."/>
        </authorList>
    </citation>
    <scope>NUCLEOTIDE SEQUENCE</scope>
    <source>
        <strain evidence="1">4032</strain>
        <strain evidence="2">4040</strain>
        <strain evidence="3">P415</strain>
        <strain evidence="4">P421</strain>
    </source>
</reference>
<dbReference type="VEuPathDB" id="FungiDB:PC110_g5927"/>
<dbReference type="Proteomes" id="UP000774804">
    <property type="component" value="Unassembled WGS sequence"/>
</dbReference>
<dbReference type="Proteomes" id="UP000697107">
    <property type="component" value="Unassembled WGS sequence"/>
</dbReference>
<evidence type="ECO:0000313" key="2">
    <source>
        <dbReference type="EMBL" id="KAG2921387.1"/>
    </source>
</evidence>
<dbReference type="EMBL" id="JAENGZ010000231">
    <property type="protein sequence ID" value="KAG6964527.1"/>
    <property type="molecule type" value="Genomic_DNA"/>
</dbReference>
<organism evidence="6 7">
    <name type="scientific">Phytophthora cactorum</name>
    <dbReference type="NCBI Taxonomy" id="29920"/>
    <lineage>
        <taxon>Eukaryota</taxon>
        <taxon>Sar</taxon>
        <taxon>Stramenopiles</taxon>
        <taxon>Oomycota</taxon>
        <taxon>Peronosporomycetes</taxon>
        <taxon>Peronosporales</taxon>
        <taxon>Peronosporaceae</taxon>
        <taxon>Phytophthora</taxon>
    </lineage>
</organism>
<dbReference type="AlphaFoldDB" id="A0A329SLU0"/>
<dbReference type="EMBL" id="MJFZ01000103">
    <property type="protein sequence ID" value="RAW37803.1"/>
    <property type="molecule type" value="Genomic_DNA"/>
</dbReference>
<dbReference type="EMBL" id="RCMV01000808">
    <property type="protein sequence ID" value="KAG3212697.1"/>
    <property type="molecule type" value="Genomic_DNA"/>
</dbReference>
<accession>A0A329SLU0</accession>
<dbReference type="Proteomes" id="UP000736787">
    <property type="component" value="Unassembled WGS sequence"/>
</dbReference>
<evidence type="ECO:0000313" key="6">
    <source>
        <dbReference type="EMBL" id="RAW37803.1"/>
    </source>
</evidence>
<dbReference type="Proteomes" id="UP000760860">
    <property type="component" value="Unassembled WGS sequence"/>
</dbReference>
<dbReference type="PANTHER" id="PTHR37069">
    <property type="entry name" value="DDE_TNP_1_7 DOMAIN-CONTAINING PROTEIN"/>
    <property type="match status" value="1"/>
</dbReference>